<feature type="transmembrane region" description="Helical" evidence="1">
    <location>
        <begin position="65"/>
        <end position="94"/>
    </location>
</feature>
<organism evidence="2 3">
    <name type="scientific">Elysia crispata</name>
    <name type="common">lettuce slug</name>
    <dbReference type="NCBI Taxonomy" id="231223"/>
    <lineage>
        <taxon>Eukaryota</taxon>
        <taxon>Metazoa</taxon>
        <taxon>Spiralia</taxon>
        <taxon>Lophotrochozoa</taxon>
        <taxon>Mollusca</taxon>
        <taxon>Gastropoda</taxon>
        <taxon>Heterobranchia</taxon>
        <taxon>Euthyneura</taxon>
        <taxon>Panpulmonata</taxon>
        <taxon>Sacoglossa</taxon>
        <taxon>Placobranchoidea</taxon>
        <taxon>Plakobranchidae</taxon>
        <taxon>Elysia</taxon>
    </lineage>
</organism>
<dbReference type="Proteomes" id="UP001283361">
    <property type="component" value="Unassembled WGS sequence"/>
</dbReference>
<accession>A0AAE1D021</accession>
<reference evidence="2" key="1">
    <citation type="journal article" date="2023" name="G3 (Bethesda)">
        <title>A reference genome for the long-term kleptoplast-retaining sea slug Elysia crispata morphotype clarki.</title>
        <authorList>
            <person name="Eastman K.E."/>
            <person name="Pendleton A.L."/>
            <person name="Shaikh M.A."/>
            <person name="Suttiyut T."/>
            <person name="Ogas R."/>
            <person name="Tomko P."/>
            <person name="Gavelis G."/>
            <person name="Widhalm J.R."/>
            <person name="Wisecaver J.H."/>
        </authorList>
    </citation>
    <scope>NUCLEOTIDE SEQUENCE</scope>
    <source>
        <strain evidence="2">ECLA1</strain>
    </source>
</reference>
<dbReference type="AlphaFoldDB" id="A0AAE1D021"/>
<protein>
    <submittedName>
        <fullName evidence="2">Uncharacterized protein</fullName>
    </submittedName>
</protein>
<evidence type="ECO:0000256" key="1">
    <source>
        <dbReference type="SAM" id="Phobius"/>
    </source>
</evidence>
<proteinExistence type="predicted"/>
<evidence type="ECO:0000313" key="2">
    <source>
        <dbReference type="EMBL" id="KAK3747061.1"/>
    </source>
</evidence>
<keyword evidence="3" id="KW-1185">Reference proteome</keyword>
<sequence length="343" mass="36919">MCGILAGLVVSKMFGILAGFVVSKMCGILAGLVVSKMFGILAGFVVSNMCGILAGFVVSKMFGILAGFVVSNMCGILAGFVVSKMCGILAGFVVSNMCGILARFVVSKMCGILAGYIIQKLKNLKANTIGLRIELTLRDGSLTVLPGCLFHLPPGPSVPQLASLDGFWLELISPNPRGFPPGWTHLTSRVFTVLQSCVSTTNNPGILASSLDLLGLHETGRRHSVPHLEDDGTVAVEVQQGVGDRHVVEVRGFLVDEVQIWDPEPRDELGVELQVVVLDQLVKLEPEVAPRLGHKQAVLFASREQHEPTEILGYGIRDQFGYTYFDGGSKFCLHGKFETNSYL</sequence>
<gene>
    <name evidence="2" type="ORF">RRG08_046448</name>
</gene>
<keyword evidence="1" id="KW-0472">Membrane</keyword>
<evidence type="ECO:0000313" key="3">
    <source>
        <dbReference type="Proteomes" id="UP001283361"/>
    </source>
</evidence>
<dbReference type="EMBL" id="JAWDGP010006108">
    <property type="protein sequence ID" value="KAK3747061.1"/>
    <property type="molecule type" value="Genomic_DNA"/>
</dbReference>
<comment type="caution">
    <text evidence="2">The sequence shown here is derived from an EMBL/GenBank/DDBJ whole genome shotgun (WGS) entry which is preliminary data.</text>
</comment>
<feature type="transmembrane region" description="Helical" evidence="1">
    <location>
        <begin position="40"/>
        <end position="58"/>
    </location>
</feature>
<feature type="transmembrane region" description="Helical" evidence="1">
    <location>
        <begin position="12"/>
        <end position="34"/>
    </location>
</feature>
<keyword evidence="1" id="KW-1133">Transmembrane helix</keyword>
<keyword evidence="1" id="KW-0812">Transmembrane</keyword>
<name>A0AAE1D021_9GAST</name>